<feature type="domain" description="HTH tetR-type" evidence="6">
    <location>
        <begin position="6"/>
        <end position="66"/>
    </location>
</feature>
<dbReference type="PANTHER" id="PTHR30055">
    <property type="entry name" value="HTH-TYPE TRANSCRIPTIONAL REGULATOR RUTR"/>
    <property type="match status" value="1"/>
</dbReference>
<organism evidence="7 8">
    <name type="scientific">Nocardia jiangsuensis</name>
    <dbReference type="NCBI Taxonomy" id="1691563"/>
    <lineage>
        <taxon>Bacteria</taxon>
        <taxon>Bacillati</taxon>
        <taxon>Actinomycetota</taxon>
        <taxon>Actinomycetes</taxon>
        <taxon>Mycobacteriales</taxon>
        <taxon>Nocardiaceae</taxon>
        <taxon>Nocardia</taxon>
    </lineage>
</organism>
<keyword evidence="3 5" id="KW-0238">DNA-binding</keyword>
<feature type="DNA-binding region" description="H-T-H motif" evidence="5">
    <location>
        <begin position="29"/>
        <end position="48"/>
    </location>
</feature>
<name>A0ABV8DZL8_9NOCA</name>
<dbReference type="InterPro" id="IPR050109">
    <property type="entry name" value="HTH-type_TetR-like_transc_reg"/>
</dbReference>
<dbReference type="PROSITE" id="PS50977">
    <property type="entry name" value="HTH_TETR_2"/>
    <property type="match status" value="1"/>
</dbReference>
<evidence type="ECO:0000256" key="3">
    <source>
        <dbReference type="ARBA" id="ARBA00023125"/>
    </source>
</evidence>
<evidence type="ECO:0000256" key="2">
    <source>
        <dbReference type="ARBA" id="ARBA00023015"/>
    </source>
</evidence>
<dbReference type="InterPro" id="IPR036271">
    <property type="entry name" value="Tet_transcr_reg_TetR-rel_C_sf"/>
</dbReference>
<protein>
    <submittedName>
        <fullName evidence="7">TetR/AcrR family transcriptional regulator</fullName>
    </submittedName>
</protein>
<evidence type="ECO:0000256" key="4">
    <source>
        <dbReference type="ARBA" id="ARBA00023163"/>
    </source>
</evidence>
<dbReference type="Pfam" id="PF02909">
    <property type="entry name" value="TetR_C_1"/>
    <property type="match status" value="1"/>
</dbReference>
<dbReference type="Proteomes" id="UP001595696">
    <property type="component" value="Unassembled WGS sequence"/>
</dbReference>
<dbReference type="RefSeq" id="WP_378615602.1">
    <property type="nucleotide sequence ID" value="NZ_JBHSAX010000022.1"/>
</dbReference>
<dbReference type="SUPFAM" id="SSF46689">
    <property type="entry name" value="Homeodomain-like"/>
    <property type="match status" value="1"/>
</dbReference>
<keyword evidence="2" id="KW-0805">Transcription regulation</keyword>
<evidence type="ECO:0000313" key="7">
    <source>
        <dbReference type="EMBL" id="MFC3965611.1"/>
    </source>
</evidence>
<dbReference type="Gene3D" id="1.10.10.60">
    <property type="entry name" value="Homeodomain-like"/>
    <property type="match status" value="1"/>
</dbReference>
<dbReference type="InterPro" id="IPR009057">
    <property type="entry name" value="Homeodomain-like_sf"/>
</dbReference>
<keyword evidence="1" id="KW-0678">Repressor</keyword>
<sequence length="215" mass="23582">MPPRTPLTREHVLRAAVAFADEHGIGSLTMRRLGTLVGVEAMSLYNHVRGKSDLLDGMVDLVFAEIELPGAGADWRDAMRARARSARAALARHRWAVGLMESRAAPGQATLRHHDAVIGCLRRAGFSLELTAHAYSVLDSYVYGFALQEAALPFDGPDETAEVANRIMDTLPTGDYPYFAELAEHHVLRAGYDHGDEFDYGLELILDGLRSRATP</sequence>
<comment type="caution">
    <text evidence="7">The sequence shown here is derived from an EMBL/GenBank/DDBJ whole genome shotgun (WGS) entry which is preliminary data.</text>
</comment>
<evidence type="ECO:0000259" key="6">
    <source>
        <dbReference type="PROSITE" id="PS50977"/>
    </source>
</evidence>
<evidence type="ECO:0000256" key="5">
    <source>
        <dbReference type="PROSITE-ProRule" id="PRU00335"/>
    </source>
</evidence>
<proteinExistence type="predicted"/>
<keyword evidence="4" id="KW-0804">Transcription</keyword>
<accession>A0ABV8DZL8</accession>
<evidence type="ECO:0000256" key="1">
    <source>
        <dbReference type="ARBA" id="ARBA00022491"/>
    </source>
</evidence>
<dbReference type="EMBL" id="JBHSAX010000022">
    <property type="protein sequence ID" value="MFC3965611.1"/>
    <property type="molecule type" value="Genomic_DNA"/>
</dbReference>
<dbReference type="PRINTS" id="PR00400">
    <property type="entry name" value="TETREPRESSOR"/>
</dbReference>
<dbReference type="SUPFAM" id="SSF48498">
    <property type="entry name" value="Tetracyclin repressor-like, C-terminal domain"/>
    <property type="match status" value="1"/>
</dbReference>
<dbReference type="InterPro" id="IPR004111">
    <property type="entry name" value="Repressor_TetR_C"/>
</dbReference>
<reference evidence="8" key="1">
    <citation type="journal article" date="2019" name="Int. J. Syst. Evol. Microbiol.">
        <title>The Global Catalogue of Microorganisms (GCM) 10K type strain sequencing project: providing services to taxonomists for standard genome sequencing and annotation.</title>
        <authorList>
            <consortium name="The Broad Institute Genomics Platform"/>
            <consortium name="The Broad Institute Genome Sequencing Center for Infectious Disease"/>
            <person name="Wu L."/>
            <person name="Ma J."/>
        </authorList>
    </citation>
    <scope>NUCLEOTIDE SEQUENCE [LARGE SCALE GENOMIC DNA]</scope>
    <source>
        <strain evidence="8">CGMCC 4.7330</strain>
    </source>
</reference>
<dbReference type="PANTHER" id="PTHR30055:SF151">
    <property type="entry name" value="TRANSCRIPTIONAL REGULATORY PROTEIN"/>
    <property type="match status" value="1"/>
</dbReference>
<keyword evidence="8" id="KW-1185">Reference proteome</keyword>
<dbReference type="InterPro" id="IPR003012">
    <property type="entry name" value="Tet_transcr_reg_TetR"/>
</dbReference>
<gene>
    <name evidence="7" type="ORF">ACFO0B_26775</name>
</gene>
<dbReference type="Gene3D" id="1.10.357.10">
    <property type="entry name" value="Tetracycline Repressor, domain 2"/>
    <property type="match status" value="1"/>
</dbReference>
<evidence type="ECO:0000313" key="8">
    <source>
        <dbReference type="Proteomes" id="UP001595696"/>
    </source>
</evidence>
<dbReference type="InterPro" id="IPR001647">
    <property type="entry name" value="HTH_TetR"/>
</dbReference>